<gene>
    <name evidence="2" type="ORF">BDW59DRAFT_57804</name>
</gene>
<protein>
    <submittedName>
        <fullName evidence="2">Uncharacterized protein</fullName>
    </submittedName>
</protein>
<dbReference type="EMBL" id="JBFXLS010000251">
    <property type="protein sequence ID" value="KAL2811453.1"/>
    <property type="molecule type" value="Genomic_DNA"/>
</dbReference>
<feature type="compositionally biased region" description="Basic and acidic residues" evidence="1">
    <location>
        <begin position="82"/>
        <end position="100"/>
    </location>
</feature>
<name>A0ABR4H9K8_9EURO</name>
<evidence type="ECO:0000313" key="2">
    <source>
        <dbReference type="EMBL" id="KAL2811453.1"/>
    </source>
</evidence>
<keyword evidence="3" id="KW-1185">Reference proteome</keyword>
<reference evidence="2 3" key="1">
    <citation type="submission" date="2024-07" db="EMBL/GenBank/DDBJ databases">
        <title>Section-level genome sequencing and comparative genomics of Aspergillus sections Usti and Cavernicolus.</title>
        <authorList>
            <consortium name="Lawrence Berkeley National Laboratory"/>
            <person name="Nybo J.L."/>
            <person name="Vesth T.C."/>
            <person name="Theobald S."/>
            <person name="Frisvad J.C."/>
            <person name="Larsen T.O."/>
            <person name="Kjaerboelling I."/>
            <person name="Rothschild-Mancinelli K."/>
            <person name="Lyhne E.K."/>
            <person name="Kogle M.E."/>
            <person name="Barry K."/>
            <person name="Clum A."/>
            <person name="Na H."/>
            <person name="Ledsgaard L."/>
            <person name="Lin J."/>
            <person name="Lipzen A."/>
            <person name="Kuo A."/>
            <person name="Riley R."/>
            <person name="Mondo S."/>
            <person name="LaButti K."/>
            <person name="Haridas S."/>
            <person name="Pangalinan J."/>
            <person name="Salamov A.A."/>
            <person name="Simmons B.A."/>
            <person name="Magnuson J.K."/>
            <person name="Chen J."/>
            <person name="Drula E."/>
            <person name="Henrissat B."/>
            <person name="Wiebenga A."/>
            <person name="Lubbers R.J."/>
            <person name="Gomes A.C."/>
            <person name="Makela M.R."/>
            <person name="Stajich J."/>
            <person name="Grigoriev I.V."/>
            <person name="Mortensen U.H."/>
            <person name="De vries R.P."/>
            <person name="Baker S.E."/>
            <person name="Andersen M.R."/>
        </authorList>
    </citation>
    <scope>NUCLEOTIDE SEQUENCE [LARGE SCALE GENOMIC DNA]</scope>
    <source>
        <strain evidence="2 3">CBS 600.67</strain>
    </source>
</reference>
<proteinExistence type="predicted"/>
<accession>A0ABR4H9K8</accession>
<feature type="region of interest" description="Disordered" evidence="1">
    <location>
        <begin position="72"/>
        <end position="100"/>
    </location>
</feature>
<sequence length="203" mass="23465">MWSTKLQPSAWSTSVGMSDKTFDFLLENLKMEEISQVPGQIVEMLKCLRQEVPLKDCGPFHIFVENIAQHATSTNPHKRKRSTEISGHREGSYEIPREDESQQQMQLIERSKQIDYKGSSMPIRNLPILIDRLPRAIKSSEQWKWERRIFLGRNETSEENTLDRSDCLNFFVPKDRNHDISITLTVGHEVGLEVIAEVEAIDV</sequence>
<evidence type="ECO:0000313" key="3">
    <source>
        <dbReference type="Proteomes" id="UP001610335"/>
    </source>
</evidence>
<organism evidence="2 3">
    <name type="scientific">Aspergillus cavernicola</name>
    <dbReference type="NCBI Taxonomy" id="176166"/>
    <lineage>
        <taxon>Eukaryota</taxon>
        <taxon>Fungi</taxon>
        <taxon>Dikarya</taxon>
        <taxon>Ascomycota</taxon>
        <taxon>Pezizomycotina</taxon>
        <taxon>Eurotiomycetes</taxon>
        <taxon>Eurotiomycetidae</taxon>
        <taxon>Eurotiales</taxon>
        <taxon>Aspergillaceae</taxon>
        <taxon>Aspergillus</taxon>
        <taxon>Aspergillus subgen. Nidulantes</taxon>
    </lineage>
</organism>
<evidence type="ECO:0000256" key="1">
    <source>
        <dbReference type="SAM" id="MobiDB-lite"/>
    </source>
</evidence>
<comment type="caution">
    <text evidence="2">The sequence shown here is derived from an EMBL/GenBank/DDBJ whole genome shotgun (WGS) entry which is preliminary data.</text>
</comment>
<dbReference type="Proteomes" id="UP001610335">
    <property type="component" value="Unassembled WGS sequence"/>
</dbReference>